<dbReference type="InterPro" id="IPR050834">
    <property type="entry name" value="Glycosyltransf_2"/>
</dbReference>
<accession>A0A6P1NS57</accession>
<dbReference type="PANTHER" id="PTHR43685:SF2">
    <property type="entry name" value="GLYCOSYLTRANSFERASE 2-LIKE DOMAIN-CONTAINING PROTEIN"/>
    <property type="match status" value="1"/>
</dbReference>
<dbReference type="GO" id="GO:0016740">
    <property type="term" value="F:transferase activity"/>
    <property type="evidence" value="ECO:0007669"/>
    <property type="project" value="UniProtKB-KW"/>
</dbReference>
<dbReference type="InterPro" id="IPR001173">
    <property type="entry name" value="Glyco_trans_2-like"/>
</dbReference>
<keyword evidence="3" id="KW-1185">Reference proteome</keyword>
<keyword evidence="2" id="KW-0808">Transferase</keyword>
<organism evidence="2 3">
    <name type="scientific">Pseudarthrobacter psychrotolerans</name>
    <dbReference type="NCBI Taxonomy" id="2697569"/>
    <lineage>
        <taxon>Bacteria</taxon>
        <taxon>Bacillati</taxon>
        <taxon>Actinomycetota</taxon>
        <taxon>Actinomycetes</taxon>
        <taxon>Micrococcales</taxon>
        <taxon>Micrococcaceae</taxon>
        <taxon>Pseudarthrobacter</taxon>
    </lineage>
</organism>
<reference evidence="2 3" key="1">
    <citation type="submission" date="2020-01" db="EMBL/GenBank/DDBJ databases">
        <title>Pseudarthrobacter psychrotolerans sp. nov., isolated from antarctic soil.</title>
        <authorList>
            <person name="Shin Y."/>
            <person name="Park W."/>
        </authorList>
    </citation>
    <scope>NUCLEOTIDE SEQUENCE [LARGE SCALE GENOMIC DNA]</scope>
    <source>
        <strain evidence="2 3">YJ56</strain>
    </source>
</reference>
<dbReference type="CDD" id="cd00761">
    <property type="entry name" value="Glyco_tranf_GTA_type"/>
    <property type="match status" value="1"/>
</dbReference>
<evidence type="ECO:0000313" key="3">
    <source>
        <dbReference type="Proteomes" id="UP000464186"/>
    </source>
</evidence>
<name>A0A6P1NS57_9MICC</name>
<dbReference type="AlphaFoldDB" id="A0A6P1NS57"/>
<dbReference type="Gene3D" id="3.90.550.10">
    <property type="entry name" value="Spore Coat Polysaccharide Biosynthesis Protein SpsA, Chain A"/>
    <property type="match status" value="1"/>
</dbReference>
<dbReference type="InterPro" id="IPR029044">
    <property type="entry name" value="Nucleotide-diphossugar_trans"/>
</dbReference>
<proteinExistence type="predicted"/>
<dbReference type="Proteomes" id="UP000464186">
    <property type="component" value="Chromosome"/>
</dbReference>
<dbReference type="Pfam" id="PF00535">
    <property type="entry name" value="Glycos_transf_2"/>
    <property type="match status" value="1"/>
</dbReference>
<evidence type="ECO:0000313" key="2">
    <source>
        <dbReference type="EMBL" id="QHK19611.1"/>
    </source>
</evidence>
<gene>
    <name evidence="2" type="ORF">GU243_07520</name>
</gene>
<protein>
    <submittedName>
        <fullName evidence="2">Glycosyltransferase</fullName>
    </submittedName>
</protein>
<sequence>MSPKVSIVIPAYNNVQYIEETLHSVLNQTFDDYEVVIADHSSIDGTAEVVARFADNPKVRLLPPTPTGGGAQANWNRVSQAATGEYLKLVCGDDLITPDALELQVKALEDNAGAVIVSSRRDLVDADGRLFLKGRGLQGVNGLISGRQAIRATVLAGSNIFGEPACSLFKRELLAKEGWWDNSHPYLIDEATLVRICRHGDFVALRETLASFRISASQWSVRLARQQSDQAIAFHNQLRHDDPSLLSRLDVAVGNAKAIAMSYARRLAYVRLNRRMGHQHAVQSTV</sequence>
<dbReference type="SUPFAM" id="SSF53448">
    <property type="entry name" value="Nucleotide-diphospho-sugar transferases"/>
    <property type="match status" value="1"/>
</dbReference>
<dbReference type="KEGG" id="psey:GU243_07520"/>
<evidence type="ECO:0000259" key="1">
    <source>
        <dbReference type="Pfam" id="PF00535"/>
    </source>
</evidence>
<dbReference type="PANTHER" id="PTHR43685">
    <property type="entry name" value="GLYCOSYLTRANSFERASE"/>
    <property type="match status" value="1"/>
</dbReference>
<feature type="domain" description="Glycosyltransferase 2-like" evidence="1">
    <location>
        <begin position="6"/>
        <end position="175"/>
    </location>
</feature>
<dbReference type="EMBL" id="CP047898">
    <property type="protein sequence ID" value="QHK19611.1"/>
    <property type="molecule type" value="Genomic_DNA"/>
</dbReference>